<evidence type="ECO:0000313" key="1">
    <source>
        <dbReference type="EMBL" id="KAK9133104.1"/>
    </source>
</evidence>
<keyword evidence="2" id="KW-1185">Reference proteome</keyword>
<dbReference type="EMBL" id="JBBNAG010000005">
    <property type="protein sequence ID" value="KAK9133104.1"/>
    <property type="molecule type" value="Genomic_DNA"/>
</dbReference>
<dbReference type="Proteomes" id="UP001419268">
    <property type="component" value="Unassembled WGS sequence"/>
</dbReference>
<gene>
    <name evidence="1" type="ORF">Scep_012632</name>
</gene>
<dbReference type="AlphaFoldDB" id="A0AAP0P7Q5"/>
<evidence type="ECO:0000313" key="2">
    <source>
        <dbReference type="Proteomes" id="UP001419268"/>
    </source>
</evidence>
<reference evidence="1 2" key="1">
    <citation type="submission" date="2024-01" db="EMBL/GenBank/DDBJ databases">
        <title>Genome assemblies of Stephania.</title>
        <authorList>
            <person name="Yang L."/>
        </authorList>
    </citation>
    <scope>NUCLEOTIDE SEQUENCE [LARGE SCALE GENOMIC DNA]</scope>
    <source>
        <strain evidence="1">JXDWG</strain>
        <tissue evidence="1">Leaf</tissue>
    </source>
</reference>
<accession>A0AAP0P7Q5</accession>
<comment type="caution">
    <text evidence="1">The sequence shown here is derived from an EMBL/GenBank/DDBJ whole genome shotgun (WGS) entry which is preliminary data.</text>
</comment>
<proteinExistence type="predicted"/>
<organism evidence="1 2">
    <name type="scientific">Stephania cephalantha</name>
    <dbReference type="NCBI Taxonomy" id="152367"/>
    <lineage>
        <taxon>Eukaryota</taxon>
        <taxon>Viridiplantae</taxon>
        <taxon>Streptophyta</taxon>
        <taxon>Embryophyta</taxon>
        <taxon>Tracheophyta</taxon>
        <taxon>Spermatophyta</taxon>
        <taxon>Magnoliopsida</taxon>
        <taxon>Ranunculales</taxon>
        <taxon>Menispermaceae</taxon>
        <taxon>Menispermoideae</taxon>
        <taxon>Cissampelideae</taxon>
        <taxon>Stephania</taxon>
    </lineage>
</organism>
<name>A0AAP0P7Q5_9MAGN</name>
<protein>
    <submittedName>
        <fullName evidence="1">Uncharacterized protein</fullName>
    </submittedName>
</protein>
<sequence length="96" mass="10695">MASLSRLRLTTTTTASLSTLLRHHLSSILSPDSAAFLTSKQKSRLALSLLKHETNPERIINICRASFLVPSLSLMRFDRMSLWFEKTNSTSSAVCV</sequence>